<sequence>MRSLNLGNVALFDSQSYYFGFTSGQWRFYYASGQSPRGNPSEALLAPEGVTGSV</sequence>
<evidence type="ECO:0000313" key="1">
    <source>
        <dbReference type="EMBL" id="AER67609.1"/>
    </source>
</evidence>
<keyword evidence="1" id="KW-0614">Plasmid</keyword>
<reference evidence="1 2" key="1">
    <citation type="submission" date="2011-10" db="EMBL/GenBank/DDBJ databases">
        <title>The complete genome of plasmid of Thermovirga lienii DSM 17291.</title>
        <authorList>
            <consortium name="US DOE Joint Genome Institute (JGI-PGF)"/>
            <person name="Lucas S."/>
            <person name="Copeland A."/>
            <person name="Lapidus A."/>
            <person name="Glavina del Rio T."/>
            <person name="Dalin E."/>
            <person name="Tice H."/>
            <person name="Bruce D."/>
            <person name="Goodwin L."/>
            <person name="Pitluck S."/>
            <person name="Peters L."/>
            <person name="Mikhailova N."/>
            <person name="Saunders E."/>
            <person name="Kyrpides N."/>
            <person name="Mavromatis K."/>
            <person name="Ivanova N."/>
            <person name="Last F.I."/>
            <person name="Brettin T."/>
            <person name="Detter J.C."/>
            <person name="Han C."/>
            <person name="Larimer F."/>
            <person name="Land M."/>
            <person name="Hauser L."/>
            <person name="Markowitz V."/>
            <person name="Cheng J.-F."/>
            <person name="Hugenholtz P."/>
            <person name="Woyke T."/>
            <person name="Wu D."/>
            <person name="Spring S."/>
            <person name="Schroeder M."/>
            <person name="Brambilla E.-M."/>
            <person name="Klenk H.-P."/>
            <person name="Eisen J.A."/>
        </authorList>
    </citation>
    <scope>NUCLEOTIDE SEQUENCE [LARGE SCALE GENOMIC DNA]</scope>
    <source>
        <strain evidence="2">ATCC BAA-1197 / DSM 17291 / Cas60314</strain>
        <plasmid evidence="2">Plasmid pTLIE01</plasmid>
    </source>
</reference>
<dbReference type="Proteomes" id="UP000005868">
    <property type="component" value="Plasmid pTLIE01"/>
</dbReference>
<organism evidence="1 2">
    <name type="scientific">Thermovirga lienii (strain ATCC BAA-1197 / DSM 17291 / Cas60314)</name>
    <dbReference type="NCBI Taxonomy" id="580340"/>
    <lineage>
        <taxon>Bacteria</taxon>
        <taxon>Thermotogati</taxon>
        <taxon>Synergistota</taxon>
        <taxon>Synergistia</taxon>
        <taxon>Synergistales</taxon>
        <taxon>Thermovirgaceae</taxon>
        <taxon>Thermovirga</taxon>
    </lineage>
</organism>
<geneLocation type="plasmid" evidence="1 2">
    <name>pTLIE01</name>
</geneLocation>
<dbReference type="EMBL" id="CP003097">
    <property type="protein sequence ID" value="AER67609.1"/>
    <property type="molecule type" value="Genomic_DNA"/>
</dbReference>
<gene>
    <name evidence="1" type="ordered locus">Tlie_1900</name>
</gene>
<dbReference type="KEGG" id="tli:Tlie_1900"/>
<name>G7VAF9_THELD</name>
<dbReference type="HOGENOM" id="CLU_3048946_0_0_0"/>
<accession>G7VAF9</accession>
<keyword evidence="2" id="KW-1185">Reference proteome</keyword>
<dbReference type="AlphaFoldDB" id="G7VAF9"/>
<evidence type="ECO:0000313" key="2">
    <source>
        <dbReference type="Proteomes" id="UP000005868"/>
    </source>
</evidence>
<protein>
    <submittedName>
        <fullName evidence="1">Uncharacterized protein</fullName>
    </submittedName>
</protein>
<proteinExistence type="predicted"/>